<dbReference type="Proteomes" id="UP000196475">
    <property type="component" value="Unassembled WGS sequence"/>
</dbReference>
<feature type="domain" description="FAD/NAD(P)-binding" evidence="11">
    <location>
        <begin position="382"/>
        <end position="643"/>
    </location>
</feature>
<evidence type="ECO:0000256" key="5">
    <source>
        <dbReference type="ARBA" id="ARBA00022643"/>
    </source>
</evidence>
<dbReference type="InterPro" id="IPR023753">
    <property type="entry name" value="FAD/NAD-binding_dom"/>
</dbReference>
<evidence type="ECO:0000256" key="4">
    <source>
        <dbReference type="ARBA" id="ARBA00022630"/>
    </source>
</evidence>
<protein>
    <submittedName>
        <fullName evidence="12">NADPH-dependent 2,4-dienoyl-CoA reductase</fullName>
    </submittedName>
</protein>
<evidence type="ECO:0000256" key="7">
    <source>
        <dbReference type="ARBA" id="ARBA00023002"/>
    </source>
</evidence>
<dbReference type="GO" id="GO:0046872">
    <property type="term" value="F:metal ion binding"/>
    <property type="evidence" value="ECO:0007669"/>
    <property type="project" value="UniProtKB-KW"/>
</dbReference>
<dbReference type="Pfam" id="PF00724">
    <property type="entry name" value="Oxidored_FMN"/>
    <property type="match status" value="1"/>
</dbReference>
<dbReference type="SUPFAM" id="SSF51395">
    <property type="entry name" value="FMN-linked oxidoreductases"/>
    <property type="match status" value="1"/>
</dbReference>
<reference evidence="13" key="1">
    <citation type="submission" date="2016-06" db="EMBL/GenBank/DDBJ databases">
        <authorList>
            <person name="Nascimento L."/>
            <person name="Pereira R.V."/>
            <person name="Martins L.F."/>
            <person name="Quaggio R.B."/>
            <person name="Silva A.M."/>
            <person name="Setubal J.C."/>
        </authorList>
    </citation>
    <scope>NUCLEOTIDE SEQUENCE [LARGE SCALE GENOMIC DNA]</scope>
</reference>
<keyword evidence="7" id="KW-0560">Oxidoreductase</keyword>
<evidence type="ECO:0000313" key="12">
    <source>
        <dbReference type="EMBL" id="OUM91144.1"/>
    </source>
</evidence>
<dbReference type="Gene3D" id="3.20.20.70">
    <property type="entry name" value="Aldolase class I"/>
    <property type="match status" value="1"/>
</dbReference>
<dbReference type="AlphaFoldDB" id="A0A1Y3PVV6"/>
<name>A0A1Y3PVV6_9BACI</name>
<comment type="cofactor">
    <cofactor evidence="2">
        <name>[4Fe-4S] cluster</name>
        <dbReference type="ChEBI" id="CHEBI:49883"/>
    </cofactor>
</comment>
<organism evidence="12 13">
    <name type="scientific">Bacillus thermozeamaize</name>
    <dbReference type="NCBI Taxonomy" id="230954"/>
    <lineage>
        <taxon>Bacteria</taxon>
        <taxon>Bacillati</taxon>
        <taxon>Bacillota</taxon>
        <taxon>Bacilli</taxon>
        <taxon>Bacillales</taxon>
        <taxon>Bacillaceae</taxon>
        <taxon>Bacillus</taxon>
    </lineage>
</organism>
<dbReference type="InterPro" id="IPR001155">
    <property type="entry name" value="OxRdtase_FMN_N"/>
</dbReference>
<evidence type="ECO:0000259" key="11">
    <source>
        <dbReference type="Pfam" id="PF07992"/>
    </source>
</evidence>
<proteinExistence type="inferred from homology"/>
<dbReference type="CDD" id="cd02930">
    <property type="entry name" value="DCR_FMN"/>
    <property type="match status" value="1"/>
</dbReference>
<keyword evidence="4" id="KW-0285">Flavoprotein</keyword>
<keyword evidence="9" id="KW-0411">Iron-sulfur</keyword>
<dbReference type="PANTHER" id="PTHR42917:SF2">
    <property type="entry name" value="2,4-DIENOYL-COA REDUCTASE [(2E)-ENOYL-COA-PRODUCING]"/>
    <property type="match status" value="1"/>
</dbReference>
<comment type="similarity">
    <text evidence="3">In the N-terminal section; belongs to the NADH:flavin oxidoreductase/NADH oxidase family.</text>
</comment>
<evidence type="ECO:0000256" key="8">
    <source>
        <dbReference type="ARBA" id="ARBA00023004"/>
    </source>
</evidence>
<dbReference type="Pfam" id="PF07992">
    <property type="entry name" value="Pyr_redox_2"/>
    <property type="match status" value="1"/>
</dbReference>
<evidence type="ECO:0000256" key="1">
    <source>
        <dbReference type="ARBA" id="ARBA00001917"/>
    </source>
</evidence>
<keyword evidence="6" id="KW-0479">Metal-binding</keyword>
<dbReference type="Gene3D" id="3.50.50.60">
    <property type="entry name" value="FAD/NAD(P)-binding domain"/>
    <property type="match status" value="1"/>
</dbReference>
<evidence type="ECO:0000259" key="10">
    <source>
        <dbReference type="Pfam" id="PF00724"/>
    </source>
</evidence>
<dbReference type="GO" id="GO:0010181">
    <property type="term" value="F:FMN binding"/>
    <property type="evidence" value="ECO:0007669"/>
    <property type="project" value="InterPro"/>
</dbReference>
<dbReference type="InterPro" id="IPR051793">
    <property type="entry name" value="NADH:flavin_oxidoreductase"/>
</dbReference>
<evidence type="ECO:0000256" key="3">
    <source>
        <dbReference type="ARBA" id="ARBA00011048"/>
    </source>
</evidence>
<dbReference type="GO" id="GO:0016491">
    <property type="term" value="F:oxidoreductase activity"/>
    <property type="evidence" value="ECO:0007669"/>
    <property type="project" value="UniProtKB-KW"/>
</dbReference>
<evidence type="ECO:0000313" key="13">
    <source>
        <dbReference type="Proteomes" id="UP000196475"/>
    </source>
</evidence>
<comment type="caution">
    <text evidence="12">The sequence shown here is derived from an EMBL/GenBank/DDBJ whole genome shotgun (WGS) entry which is preliminary data.</text>
</comment>
<dbReference type="PRINTS" id="PR00368">
    <property type="entry name" value="FADPNR"/>
</dbReference>
<dbReference type="Gene3D" id="3.40.50.720">
    <property type="entry name" value="NAD(P)-binding Rossmann-like Domain"/>
    <property type="match status" value="1"/>
</dbReference>
<dbReference type="InterPro" id="IPR013785">
    <property type="entry name" value="Aldolase_TIM"/>
</dbReference>
<keyword evidence="5" id="KW-0288">FMN</keyword>
<dbReference type="InterPro" id="IPR036188">
    <property type="entry name" value="FAD/NAD-bd_sf"/>
</dbReference>
<dbReference type="SUPFAM" id="SSF51905">
    <property type="entry name" value="FAD/NAD(P)-binding domain"/>
    <property type="match status" value="1"/>
</dbReference>
<comment type="cofactor">
    <cofactor evidence="1">
        <name>FMN</name>
        <dbReference type="ChEBI" id="CHEBI:58210"/>
    </cofactor>
</comment>
<accession>A0A1Y3PVV6</accession>
<evidence type="ECO:0000256" key="6">
    <source>
        <dbReference type="ARBA" id="ARBA00022723"/>
    </source>
</evidence>
<keyword evidence="8" id="KW-0408">Iron</keyword>
<sequence length="678" mass="74404">MEFKHLYQPIQIAGLTLPNRFYMGSMHLALENEPDGFQRTIDFYRERAKGEVGLIITGGAAVSPEGSFGEEGLGVWDDSQVEKLAKIADAVHEEGGRVALQLFHGGRYARTDQTKLEPVAPSPLQARINPYKPRELSSQEVWELVDAFAQGARRAKEAGFDGVEIMGSEGYLINQFLSPLTNKRTDMWGGPFENRARFSIEILKAIRRVVGPDFPVIFRMSAMDLMEGSTTEEETLRYAELLAANGADAINTGIGWHESMVPTIYMGVPRAAFKDIAKKIKARIDLDKPVVISNRINKLEIAEQLLADGYADMVSMARPFLADPYLVVKGKAGRLDEINTCIGCNQACLDNIFDGRAATCLVNPAAGRERAFAILPALKRKTVAVVGAGPAGMEAARVLAERGHQVHLFEKGDRIGGQLNLAVRIPGKKEFGETIRYYQAQFKKLGVNLMLHCEAGVNEILKVNPDAVVISSGVRPRLPKIPGIDLPHVASYVDVLQGKVSVGEKVAIIGGGGIAVDVAHFLTTPASLHDDPEAFLRYYQVSDLQKGKGLQPAQHYIRKRVPQVTMMRRGKIIGEGLGKTTRWITMQLLRNHQVKFLTEVAYREINREAVVVEKAGQEVRVEADTVIISAGQIPDDGLCEQLQALRQIPVYKIGGAKEAAELDAMRAILEGNQIGRAI</sequence>
<evidence type="ECO:0000256" key="2">
    <source>
        <dbReference type="ARBA" id="ARBA00001966"/>
    </source>
</evidence>
<dbReference type="SUPFAM" id="SSF51971">
    <property type="entry name" value="Nucleotide-binding domain"/>
    <property type="match status" value="1"/>
</dbReference>
<dbReference type="PRINTS" id="PR00469">
    <property type="entry name" value="PNDRDTASEII"/>
</dbReference>
<dbReference type="EMBL" id="LZRT01000004">
    <property type="protein sequence ID" value="OUM91144.1"/>
    <property type="molecule type" value="Genomic_DNA"/>
</dbReference>
<feature type="domain" description="NADH:flavin oxidoreductase/NADH oxidase N-terminal" evidence="10">
    <location>
        <begin position="6"/>
        <end position="336"/>
    </location>
</feature>
<gene>
    <name evidence="12" type="ORF">BAA01_09630</name>
</gene>
<dbReference type="PANTHER" id="PTHR42917">
    <property type="entry name" value="2,4-DIENOYL-COA REDUCTASE"/>
    <property type="match status" value="1"/>
</dbReference>
<dbReference type="GO" id="GO:0051536">
    <property type="term" value="F:iron-sulfur cluster binding"/>
    <property type="evidence" value="ECO:0007669"/>
    <property type="project" value="UniProtKB-KW"/>
</dbReference>
<evidence type="ECO:0000256" key="9">
    <source>
        <dbReference type="ARBA" id="ARBA00023014"/>
    </source>
</evidence>